<proteinExistence type="predicted"/>
<sequence>MRPQRLANGQENHGGERHSILWKHLLPPGIYIRHIGGTSFGECVSTFGRARDGPLSKYPMITFCLFADGSISFFFSNHLHCHSSCRLEPFLSNISRESRMACIKHHLRLLRSYLLGGGSLRVQYPAVVVQSLPISRATQTGIESEHSKARSSGL</sequence>
<comment type="caution">
    <text evidence="1">The sequence shown here is derived from an EMBL/GenBank/DDBJ whole genome shotgun (WGS) entry which is preliminary data.</text>
</comment>
<evidence type="ECO:0000313" key="2">
    <source>
        <dbReference type="Proteomes" id="UP000007129"/>
    </source>
</evidence>
<reference evidence="1 2" key="1">
    <citation type="journal article" date="2012" name="BMC Genomics">
        <title>Tools to kill: Genome of one of the most destructive plant pathogenic fungi Macrophomina phaseolina.</title>
        <authorList>
            <person name="Islam M.S."/>
            <person name="Haque M.S."/>
            <person name="Islam M.M."/>
            <person name="Emdad E.M."/>
            <person name="Halim A."/>
            <person name="Hossen Q.M.M."/>
            <person name="Hossain M.Z."/>
            <person name="Ahmed B."/>
            <person name="Rahim S."/>
            <person name="Rahman M.S."/>
            <person name="Alam M.M."/>
            <person name="Hou S."/>
            <person name="Wan X."/>
            <person name="Saito J.A."/>
            <person name="Alam M."/>
        </authorList>
    </citation>
    <scope>NUCLEOTIDE SEQUENCE [LARGE SCALE GENOMIC DNA]</scope>
    <source>
        <strain evidence="1 2">MS6</strain>
    </source>
</reference>
<dbReference type="InParanoid" id="K2RFF4"/>
<organism evidence="1 2">
    <name type="scientific">Macrophomina phaseolina (strain MS6)</name>
    <name type="common">Charcoal rot fungus</name>
    <dbReference type="NCBI Taxonomy" id="1126212"/>
    <lineage>
        <taxon>Eukaryota</taxon>
        <taxon>Fungi</taxon>
        <taxon>Dikarya</taxon>
        <taxon>Ascomycota</taxon>
        <taxon>Pezizomycotina</taxon>
        <taxon>Dothideomycetes</taxon>
        <taxon>Dothideomycetes incertae sedis</taxon>
        <taxon>Botryosphaeriales</taxon>
        <taxon>Botryosphaeriaceae</taxon>
        <taxon>Macrophomina</taxon>
    </lineage>
</organism>
<evidence type="ECO:0000313" key="1">
    <source>
        <dbReference type="EMBL" id="EKG13348.1"/>
    </source>
</evidence>
<name>K2RFF4_MACPH</name>
<dbReference type="AlphaFoldDB" id="K2RFF4"/>
<dbReference type="Proteomes" id="UP000007129">
    <property type="component" value="Unassembled WGS sequence"/>
</dbReference>
<dbReference type="VEuPathDB" id="FungiDB:MPH_09630"/>
<protein>
    <submittedName>
        <fullName evidence="1">Uncharacterized protein</fullName>
    </submittedName>
</protein>
<dbReference type="HOGENOM" id="CLU_1704567_0_0_1"/>
<accession>K2RFF4</accession>
<dbReference type="EMBL" id="AHHD01000414">
    <property type="protein sequence ID" value="EKG13348.1"/>
    <property type="molecule type" value="Genomic_DNA"/>
</dbReference>
<gene>
    <name evidence="1" type="ORF">MPH_09630</name>
</gene>